<keyword evidence="1" id="KW-0732">Signal</keyword>
<dbReference type="Proteomes" id="UP001174909">
    <property type="component" value="Unassembled WGS sequence"/>
</dbReference>
<dbReference type="InterPro" id="IPR038081">
    <property type="entry name" value="CalX-like_sf"/>
</dbReference>
<keyword evidence="7" id="KW-1185">Reference proteome</keyword>
<protein>
    <recommendedName>
        <fullName evidence="5">Calx-beta domain-containing protein</fullName>
    </recommendedName>
</protein>
<feature type="domain" description="Calx-beta" evidence="5">
    <location>
        <begin position="398"/>
        <end position="501"/>
    </location>
</feature>
<accession>A0AA35R3V3</accession>
<dbReference type="Gene3D" id="2.60.40.2030">
    <property type="match status" value="1"/>
</dbReference>
<evidence type="ECO:0000256" key="3">
    <source>
        <dbReference type="ARBA" id="ARBA00022837"/>
    </source>
</evidence>
<evidence type="ECO:0000256" key="4">
    <source>
        <dbReference type="ARBA" id="ARBA00023065"/>
    </source>
</evidence>
<dbReference type="InterPro" id="IPR003644">
    <property type="entry name" value="Calx_beta"/>
</dbReference>
<dbReference type="GO" id="GO:0016020">
    <property type="term" value="C:membrane"/>
    <property type="evidence" value="ECO:0007669"/>
    <property type="project" value="InterPro"/>
</dbReference>
<name>A0AA35R3V3_GEOBA</name>
<proteinExistence type="predicted"/>
<organism evidence="6 7">
    <name type="scientific">Geodia barretti</name>
    <name type="common">Barrett's horny sponge</name>
    <dbReference type="NCBI Taxonomy" id="519541"/>
    <lineage>
        <taxon>Eukaryota</taxon>
        <taxon>Metazoa</taxon>
        <taxon>Porifera</taxon>
        <taxon>Demospongiae</taxon>
        <taxon>Heteroscleromorpha</taxon>
        <taxon>Tetractinellida</taxon>
        <taxon>Astrophorina</taxon>
        <taxon>Geodiidae</taxon>
        <taxon>Geodia</taxon>
    </lineage>
</organism>
<dbReference type="PANTHER" id="PTHR11878:SF65">
    <property type="entry name" value="NA_CA-EXCHANGE PROTEIN, ISOFORM G"/>
    <property type="match status" value="1"/>
</dbReference>
<evidence type="ECO:0000256" key="1">
    <source>
        <dbReference type="ARBA" id="ARBA00022729"/>
    </source>
</evidence>
<feature type="non-terminal residue" evidence="6">
    <location>
        <position position="1"/>
    </location>
</feature>
<keyword evidence="4" id="KW-0406">Ion transport</keyword>
<keyword evidence="4" id="KW-0813">Transport</keyword>
<evidence type="ECO:0000259" key="5">
    <source>
        <dbReference type="SMART" id="SM00237"/>
    </source>
</evidence>
<dbReference type="GO" id="GO:0030001">
    <property type="term" value="P:metal ion transport"/>
    <property type="evidence" value="ECO:0007669"/>
    <property type="project" value="TreeGrafter"/>
</dbReference>
<keyword evidence="3" id="KW-0106">Calcium</keyword>
<dbReference type="SUPFAM" id="SSF141072">
    <property type="entry name" value="CalX-like"/>
    <property type="match status" value="1"/>
</dbReference>
<evidence type="ECO:0000256" key="2">
    <source>
        <dbReference type="ARBA" id="ARBA00022737"/>
    </source>
</evidence>
<dbReference type="SMART" id="SM00237">
    <property type="entry name" value="Calx_beta"/>
    <property type="match status" value="1"/>
</dbReference>
<sequence length="573" mass="63295">AESKGLSVFIDSETILPTSRATAVADFSDSATTITVPANSNPSYEISQFFTINDDDIDEDEQSFAIVAEIGPDVPENISCFQTEVGSDVCFGRRGATEIRITDNDPMIIGFTQRIRTVSEGQVPGVDLFQLQINVESARTAEREHPMEFRLQETSTNATVETLIPSSDDYDATFGLRANPDDPLEETRDLDPGTRTVVPLLTAIRNDLIPEDLECYSVRIIPVNVPGRRELFECSKDSAMAANYFCEHTICILDELFQVAFVRTMYTVDESVGPVLVCVNLTRPEFDVLDETVNVFVTDFTTSMYIPVGDVPFATPDIPDILGRYPMAERSDFQQQTPAVNLIDNILISELMRIVCYNQTIYDDLRLEANEYAGLTLGVEDNAQTTVLTLVKELFDQASILIVDNDRAVVGLEQTFFSVSEDVGYVELCANVSFPEITCPIEFPFEVGLWTADGTAVETMDYGVINETLMFDACETRKCVNVTITDDLVDEQKELFTYTLTRTPSLDPRIELDPIDGTVEIIDSDVVGLAVTSYTISESDEVVEVCINAVGTTSSCPSTESFHVTLSTSDQTA</sequence>
<dbReference type="AlphaFoldDB" id="A0AA35R3V3"/>
<dbReference type="InterPro" id="IPR051171">
    <property type="entry name" value="CaCA"/>
</dbReference>
<feature type="non-terminal residue" evidence="6">
    <location>
        <position position="573"/>
    </location>
</feature>
<dbReference type="EMBL" id="CASHTH010000509">
    <property type="protein sequence ID" value="CAI8003211.1"/>
    <property type="molecule type" value="Genomic_DNA"/>
</dbReference>
<comment type="caution">
    <text evidence="6">The sequence shown here is derived from an EMBL/GenBank/DDBJ whole genome shotgun (WGS) entry which is preliminary data.</text>
</comment>
<keyword evidence="2" id="KW-0677">Repeat</keyword>
<evidence type="ECO:0000313" key="6">
    <source>
        <dbReference type="EMBL" id="CAI8003211.1"/>
    </source>
</evidence>
<reference evidence="6" key="1">
    <citation type="submission" date="2023-03" db="EMBL/GenBank/DDBJ databases">
        <authorList>
            <person name="Steffen K."/>
            <person name="Cardenas P."/>
        </authorList>
    </citation>
    <scope>NUCLEOTIDE SEQUENCE</scope>
</reference>
<dbReference type="GO" id="GO:0007154">
    <property type="term" value="P:cell communication"/>
    <property type="evidence" value="ECO:0007669"/>
    <property type="project" value="InterPro"/>
</dbReference>
<gene>
    <name evidence="6" type="ORF">GBAR_LOCUS3584</name>
</gene>
<dbReference type="Pfam" id="PF03160">
    <property type="entry name" value="Calx-beta"/>
    <property type="match status" value="2"/>
</dbReference>
<dbReference type="PANTHER" id="PTHR11878">
    <property type="entry name" value="SODIUM/CALCIUM EXCHANGER"/>
    <property type="match status" value="1"/>
</dbReference>
<evidence type="ECO:0000313" key="7">
    <source>
        <dbReference type="Proteomes" id="UP001174909"/>
    </source>
</evidence>